<gene>
    <name evidence="8" type="ORF">Y919_11085</name>
</gene>
<reference evidence="8 9" key="1">
    <citation type="submission" date="2013-12" db="EMBL/GenBank/DDBJ databases">
        <title>Draft genome sequence of Caloranaerobacter sp. H53214.</title>
        <authorList>
            <person name="Jiang L.J."/>
            <person name="Shao Z.Z."/>
            <person name="Long M.N."/>
        </authorList>
    </citation>
    <scope>NUCLEOTIDE SEQUENCE [LARGE SCALE GENOMIC DNA]</scope>
    <source>
        <strain evidence="8 9">H53214</strain>
    </source>
</reference>
<evidence type="ECO:0000256" key="4">
    <source>
        <dbReference type="ARBA" id="ARBA00022801"/>
    </source>
</evidence>
<protein>
    <submittedName>
        <fullName evidence="8">NUDIX hydrolase</fullName>
    </submittedName>
</protein>
<dbReference type="GO" id="GO:0010945">
    <property type="term" value="F:coenzyme A diphosphatase activity"/>
    <property type="evidence" value="ECO:0007669"/>
    <property type="project" value="InterPro"/>
</dbReference>
<accession>A0A096BFW7</accession>
<name>A0A096BFW7_9FIRM</name>
<dbReference type="Gene3D" id="3.90.79.10">
    <property type="entry name" value="Nucleoside Triphosphate Pyrophosphohydrolase"/>
    <property type="match status" value="1"/>
</dbReference>
<keyword evidence="5" id="KW-0460">Magnesium</keyword>
<dbReference type="STRING" id="1156417.Y919_11085"/>
<keyword evidence="3" id="KW-0479">Metal-binding</keyword>
<dbReference type="GO" id="GO:0046872">
    <property type="term" value="F:metal ion binding"/>
    <property type="evidence" value="ECO:0007669"/>
    <property type="project" value="UniProtKB-KW"/>
</dbReference>
<evidence type="ECO:0000256" key="2">
    <source>
        <dbReference type="ARBA" id="ARBA00001946"/>
    </source>
</evidence>
<evidence type="ECO:0000256" key="6">
    <source>
        <dbReference type="ARBA" id="ARBA00023211"/>
    </source>
</evidence>
<dbReference type="SUPFAM" id="SSF55811">
    <property type="entry name" value="Nudix"/>
    <property type="match status" value="1"/>
</dbReference>
<keyword evidence="6" id="KW-0464">Manganese</keyword>
<evidence type="ECO:0000256" key="1">
    <source>
        <dbReference type="ARBA" id="ARBA00001936"/>
    </source>
</evidence>
<organism evidence="8 9">
    <name type="scientific">Caloranaerobacter azorensis H53214</name>
    <dbReference type="NCBI Taxonomy" id="1156417"/>
    <lineage>
        <taxon>Bacteria</taxon>
        <taxon>Bacillati</taxon>
        <taxon>Bacillota</taxon>
        <taxon>Tissierellia</taxon>
        <taxon>Tissierellales</taxon>
        <taxon>Thermohalobacteraceae</taxon>
        <taxon>Caloranaerobacter</taxon>
    </lineage>
</organism>
<dbReference type="InterPro" id="IPR020084">
    <property type="entry name" value="NUDIX_hydrolase_CS"/>
</dbReference>
<dbReference type="PANTHER" id="PTHR12992:SF11">
    <property type="entry name" value="MITOCHONDRIAL COENZYME A DIPHOSPHATASE NUDT8"/>
    <property type="match status" value="1"/>
</dbReference>
<comment type="caution">
    <text evidence="8">The sequence shown here is derived from an EMBL/GenBank/DDBJ whole genome shotgun (WGS) entry which is preliminary data.</text>
</comment>
<sequence>MDINYIQKKISNRKGKPLGIEKDFSVILPLVKIKEELHILYEVRSKNLDTQPGEISFPGGMVENGETYKDAAIRETIEELNIGKENITIIGELDYIMTPFNISIYPFVGLLKDLKTDSIDFNYDEVEEIFTVPLSFFIENEPFEYYMYIEPQVDDDFPYHLIQNGKDYNWRKGKYPVYFYKYEDYIIWGITARITKNFIDLIKSKI</sequence>
<evidence type="ECO:0000256" key="3">
    <source>
        <dbReference type="ARBA" id="ARBA00022723"/>
    </source>
</evidence>
<dbReference type="CDD" id="cd03426">
    <property type="entry name" value="NUDIX_CoAse_Nudt7"/>
    <property type="match status" value="1"/>
</dbReference>
<dbReference type="Proteomes" id="UP000029622">
    <property type="component" value="Unassembled WGS sequence"/>
</dbReference>
<comment type="cofactor">
    <cofactor evidence="2">
        <name>Mg(2+)</name>
        <dbReference type="ChEBI" id="CHEBI:18420"/>
    </cofactor>
</comment>
<dbReference type="EMBL" id="AZTB01000076">
    <property type="protein sequence ID" value="KGG79603.1"/>
    <property type="molecule type" value="Genomic_DNA"/>
</dbReference>
<evidence type="ECO:0000313" key="8">
    <source>
        <dbReference type="EMBL" id="KGG79603.1"/>
    </source>
</evidence>
<dbReference type="AlphaFoldDB" id="A0A096BFW7"/>
<dbReference type="RefSeq" id="WP_035164790.1">
    <property type="nucleotide sequence ID" value="NZ_AZTB01000076.1"/>
</dbReference>
<dbReference type="InterPro" id="IPR000086">
    <property type="entry name" value="NUDIX_hydrolase_dom"/>
</dbReference>
<dbReference type="InterPro" id="IPR045121">
    <property type="entry name" value="CoAse"/>
</dbReference>
<feature type="domain" description="Nudix hydrolase" evidence="7">
    <location>
        <begin position="20"/>
        <end position="154"/>
    </location>
</feature>
<comment type="cofactor">
    <cofactor evidence="1">
        <name>Mn(2+)</name>
        <dbReference type="ChEBI" id="CHEBI:29035"/>
    </cofactor>
</comment>
<evidence type="ECO:0000259" key="7">
    <source>
        <dbReference type="PROSITE" id="PS51462"/>
    </source>
</evidence>
<evidence type="ECO:0000256" key="5">
    <source>
        <dbReference type="ARBA" id="ARBA00022842"/>
    </source>
</evidence>
<dbReference type="PANTHER" id="PTHR12992">
    <property type="entry name" value="NUDIX HYDROLASE"/>
    <property type="match status" value="1"/>
</dbReference>
<evidence type="ECO:0000313" key="9">
    <source>
        <dbReference type="Proteomes" id="UP000029622"/>
    </source>
</evidence>
<keyword evidence="4 8" id="KW-0378">Hydrolase</keyword>
<dbReference type="Pfam" id="PF00293">
    <property type="entry name" value="NUDIX"/>
    <property type="match status" value="1"/>
</dbReference>
<proteinExistence type="predicted"/>
<dbReference type="InterPro" id="IPR015797">
    <property type="entry name" value="NUDIX_hydrolase-like_dom_sf"/>
</dbReference>
<dbReference type="PROSITE" id="PS51462">
    <property type="entry name" value="NUDIX"/>
    <property type="match status" value="1"/>
</dbReference>
<dbReference type="PROSITE" id="PS00893">
    <property type="entry name" value="NUDIX_BOX"/>
    <property type="match status" value="1"/>
</dbReference>